<sequence>MHPSVRHSRSSQSKRPPRIYMRAGRRSEETPLCREKDRTLSHILASLLLLVLLFIGLRATATAEPSPSASNIAPALHISRAHASL</sequence>
<dbReference type="Proteomes" id="UP000033187">
    <property type="component" value="Chromosome 1"/>
</dbReference>
<dbReference type="KEGG" id="fil:BN1229_v1_3668"/>
<name>A0A0D6JJR2_9HYPH</name>
<gene>
    <name evidence="2" type="ORF">YBN1229_v1_3662</name>
</gene>
<evidence type="ECO:0000313" key="2">
    <source>
        <dbReference type="EMBL" id="CPR22229.1"/>
    </source>
</evidence>
<dbReference type="AlphaFoldDB" id="A0A0D6JJR2"/>
<feature type="region of interest" description="Disordered" evidence="1">
    <location>
        <begin position="1"/>
        <end position="33"/>
    </location>
</feature>
<evidence type="ECO:0000313" key="3">
    <source>
        <dbReference type="Proteomes" id="UP000033187"/>
    </source>
</evidence>
<dbReference type="KEGG" id="fiy:BN1229_v1_3662"/>
<reference evidence="3" key="1">
    <citation type="submission" date="2015-02" db="EMBL/GenBank/DDBJ databases">
        <authorList>
            <person name="Chooi Y.-H."/>
        </authorList>
    </citation>
    <scope>NUCLEOTIDE SEQUENCE [LARGE SCALE GENOMIC DNA]</scope>
    <source>
        <strain evidence="3">strain Y</strain>
    </source>
</reference>
<organism evidence="2 3">
    <name type="scientific">Candidatus Filomicrobium marinum</name>
    <dbReference type="NCBI Taxonomy" id="1608628"/>
    <lineage>
        <taxon>Bacteria</taxon>
        <taxon>Pseudomonadati</taxon>
        <taxon>Pseudomonadota</taxon>
        <taxon>Alphaproteobacteria</taxon>
        <taxon>Hyphomicrobiales</taxon>
        <taxon>Hyphomicrobiaceae</taxon>
        <taxon>Filomicrobium</taxon>
    </lineage>
</organism>
<dbReference type="EMBL" id="LN829119">
    <property type="protein sequence ID" value="CPR22229.1"/>
    <property type="molecule type" value="Genomic_DNA"/>
</dbReference>
<accession>A0A0D6JJR2</accession>
<proteinExistence type="predicted"/>
<keyword evidence="3" id="KW-1185">Reference proteome</keyword>
<evidence type="ECO:0000256" key="1">
    <source>
        <dbReference type="SAM" id="MobiDB-lite"/>
    </source>
</evidence>
<protein>
    <submittedName>
        <fullName evidence="2">Uncharacterized protein</fullName>
    </submittedName>
</protein>